<organism evidence="3 4">
    <name type="scientific">Rhodocytophaga aerolata</name>
    <dbReference type="NCBI Taxonomy" id="455078"/>
    <lineage>
        <taxon>Bacteria</taxon>
        <taxon>Pseudomonadati</taxon>
        <taxon>Bacteroidota</taxon>
        <taxon>Cytophagia</taxon>
        <taxon>Cytophagales</taxon>
        <taxon>Rhodocytophagaceae</taxon>
        <taxon>Rhodocytophaga</taxon>
    </lineage>
</organism>
<keyword evidence="1" id="KW-0732">Signal</keyword>
<feature type="chain" id="PRO_5046666035" evidence="1">
    <location>
        <begin position="27"/>
        <end position="260"/>
    </location>
</feature>
<accession>A0ABT8R5T5</accession>
<dbReference type="RefSeq" id="WP_302037430.1">
    <property type="nucleotide sequence ID" value="NZ_JAUKPO010000004.1"/>
</dbReference>
<evidence type="ECO:0000313" key="3">
    <source>
        <dbReference type="EMBL" id="MDO1446633.1"/>
    </source>
</evidence>
<comment type="caution">
    <text evidence="3">The sequence shown here is derived from an EMBL/GenBank/DDBJ whole genome shotgun (WGS) entry which is preliminary data.</text>
</comment>
<proteinExistence type="predicted"/>
<gene>
    <name evidence="3" type="ORF">Q0590_10250</name>
</gene>
<dbReference type="InterPro" id="IPR031346">
    <property type="entry name" value="DUF2154_N"/>
</dbReference>
<evidence type="ECO:0000313" key="4">
    <source>
        <dbReference type="Proteomes" id="UP001168528"/>
    </source>
</evidence>
<sequence length="260" mass="28013">MKNKHQQTMLAFLFLLAAGFVNVAYAQKGKEVRKYTKEVEVQGAKSVKVELNQSAGTLQVSGGSNKLMEGQFAFTNDEWKPAIAYAKETGALTVKQPGNNRNMNMEDEDKNEWQIKLNKNIPTDLELTVGAGQSTLDLQGMRLTNLLLKAGAGDFTVNLANTSLPKLKVNAGVGAIKLDLTGKWSSNLTADINGGIGEMTLKLPSTTGVRVRVSGLGSIEAPGFKKVDGYYVNSAYKKTDHMLTIDISGGLGSVNLELDK</sequence>
<dbReference type="EMBL" id="JAUKPO010000004">
    <property type="protein sequence ID" value="MDO1446633.1"/>
    <property type="molecule type" value="Genomic_DNA"/>
</dbReference>
<keyword evidence="4" id="KW-1185">Reference proteome</keyword>
<feature type="domain" description="DUF2154" evidence="2">
    <location>
        <begin position="43"/>
        <end position="131"/>
    </location>
</feature>
<evidence type="ECO:0000259" key="2">
    <source>
        <dbReference type="Pfam" id="PF17115"/>
    </source>
</evidence>
<dbReference type="Gene3D" id="2.160.20.120">
    <property type="match status" value="1"/>
</dbReference>
<protein>
    <submittedName>
        <fullName evidence="3">Toast rack family protein</fullName>
    </submittedName>
</protein>
<feature type="signal peptide" evidence="1">
    <location>
        <begin position="1"/>
        <end position="26"/>
    </location>
</feature>
<evidence type="ECO:0000256" key="1">
    <source>
        <dbReference type="SAM" id="SignalP"/>
    </source>
</evidence>
<dbReference type="Proteomes" id="UP001168528">
    <property type="component" value="Unassembled WGS sequence"/>
</dbReference>
<reference evidence="3" key="1">
    <citation type="submission" date="2023-07" db="EMBL/GenBank/DDBJ databases">
        <title>The genome sequence of Rhodocytophaga aerolata KACC 12507.</title>
        <authorList>
            <person name="Zhang X."/>
        </authorList>
    </citation>
    <scope>NUCLEOTIDE SEQUENCE</scope>
    <source>
        <strain evidence="3">KACC 12507</strain>
    </source>
</reference>
<name>A0ABT8R5T5_9BACT</name>
<dbReference type="Pfam" id="PF17115">
    <property type="entry name" value="Toast_rack_N"/>
    <property type="match status" value="1"/>
</dbReference>